<dbReference type="AlphaFoldDB" id="A0A6L3V3U9"/>
<dbReference type="InterPro" id="IPR003593">
    <property type="entry name" value="AAA+_ATPase"/>
</dbReference>
<dbReference type="Pfam" id="PF00005">
    <property type="entry name" value="ABC_tran"/>
    <property type="match status" value="2"/>
</dbReference>
<dbReference type="GO" id="GO:0005524">
    <property type="term" value="F:ATP binding"/>
    <property type="evidence" value="ECO:0007669"/>
    <property type="project" value="UniProtKB-KW"/>
</dbReference>
<protein>
    <submittedName>
        <fullName evidence="5">Vga family ABC-F type ribosomal protection protein</fullName>
    </submittedName>
</protein>
<feature type="domain" description="ABC transporter" evidence="4">
    <location>
        <begin position="4"/>
        <end position="175"/>
    </location>
</feature>
<name>A0A6L3V3U9_9BACI</name>
<gene>
    <name evidence="5" type="primary">vga</name>
    <name evidence="5" type="ORF">F7731_17635</name>
</gene>
<dbReference type="Gene3D" id="3.40.50.300">
    <property type="entry name" value="P-loop containing nucleotide triphosphate hydrolases"/>
    <property type="match status" value="3"/>
</dbReference>
<dbReference type="OrthoDB" id="9760950at2"/>
<dbReference type="PROSITE" id="PS50893">
    <property type="entry name" value="ABC_TRANSPORTER_2"/>
    <property type="match status" value="2"/>
</dbReference>
<comment type="caution">
    <text evidence="5">The sequence shown here is derived from an EMBL/GenBank/DDBJ whole genome shotgun (WGS) entry which is preliminary data.</text>
</comment>
<keyword evidence="3" id="KW-0175">Coiled coil</keyword>
<evidence type="ECO:0000313" key="5">
    <source>
        <dbReference type="EMBL" id="KAB2332111.1"/>
    </source>
</evidence>
<dbReference type="RefSeq" id="WP_151536118.1">
    <property type="nucleotide sequence ID" value="NZ_WBOS01000010.1"/>
</dbReference>
<dbReference type="InterPro" id="IPR027417">
    <property type="entry name" value="P-loop_NTPase"/>
</dbReference>
<accession>A0A6L3V3U9</accession>
<dbReference type="InterPro" id="IPR051309">
    <property type="entry name" value="ABCF_ATPase"/>
</dbReference>
<dbReference type="EMBL" id="WBOS01000010">
    <property type="protein sequence ID" value="KAB2332111.1"/>
    <property type="molecule type" value="Genomic_DNA"/>
</dbReference>
<evidence type="ECO:0000256" key="1">
    <source>
        <dbReference type="ARBA" id="ARBA00022741"/>
    </source>
</evidence>
<dbReference type="SUPFAM" id="SSF52540">
    <property type="entry name" value="P-loop containing nucleoside triphosphate hydrolases"/>
    <property type="match status" value="2"/>
</dbReference>
<evidence type="ECO:0000313" key="6">
    <source>
        <dbReference type="Proteomes" id="UP000481030"/>
    </source>
</evidence>
<evidence type="ECO:0000256" key="2">
    <source>
        <dbReference type="ARBA" id="ARBA00022840"/>
    </source>
</evidence>
<evidence type="ECO:0000256" key="3">
    <source>
        <dbReference type="SAM" id="Coils"/>
    </source>
</evidence>
<dbReference type="NCBIfam" id="NF000355">
    <property type="entry name" value="ribo_prot_ABC_F"/>
    <property type="match status" value="1"/>
</dbReference>
<keyword evidence="2" id="KW-0067">ATP-binding</keyword>
<feature type="coiled-coil region" evidence="3">
    <location>
        <begin position="169"/>
        <end position="247"/>
    </location>
</feature>
<dbReference type="PROSITE" id="PS00211">
    <property type="entry name" value="ABC_TRANSPORTER_1"/>
    <property type="match status" value="1"/>
</dbReference>
<keyword evidence="1" id="KW-0547">Nucleotide-binding</keyword>
<sequence>MFLLEAQHIKYYVQDRLLIDVEQLQIQQNDRIGLVGRNGCGKTTLMKILAGKITPEEGTVLHYSSCKMIPQLKRSDTVKSGGEVTQQYINEAFLNNPELLFADEPTTNLDTDHIEWVEKKLLQWSGACVVVSHDRAFLDALCTKIWEINEGRIKEYRGNYSDYITQKELEQQQEKLAFEKYEKKKKQLEEALQLKEKKAEKATKVPKKVSKSEASITGAKPYFAKKEKKLQKTAKAIETRLEKLEKVEKVKELPQLKMNLPHGEVIKDRIIMRVEDVSGVIGKRILWNKASFFVRGGDKLAIIGSNGSGKTTLVKMLVNEDKGITLSPSVKVGYFSQNLNILDAEKSILGNVQSTSKQNETLIRTVLARMRFFREDVYKLVGDLSGGERVKVALAKLFLSDINTLILDEPTNYLDTEAVEALESLLKEYEGTILFVSHDRQFIKNLATRILAIRHEEIELFEGTYQQYLQSDPQKTRVANEDERLILETKISEVLSRLSIEPSEELEMEFQRLLKEKRELDKLK</sequence>
<reference evidence="5 6" key="1">
    <citation type="journal article" date="2016" name="Antonie Van Leeuwenhoek">
        <title>Bacillus depressus sp. nov., isolated from soil of a sunflower field.</title>
        <authorList>
            <person name="Wei X."/>
            <person name="Xin D."/>
            <person name="Xin Y."/>
            <person name="Zhang H."/>
            <person name="Wang T."/>
            <person name="Zhang J."/>
        </authorList>
    </citation>
    <scope>NUCLEOTIDE SEQUENCE [LARGE SCALE GENOMIC DNA]</scope>
    <source>
        <strain evidence="5 6">BZ1</strain>
    </source>
</reference>
<proteinExistence type="predicted"/>
<dbReference type="InterPro" id="IPR003439">
    <property type="entry name" value="ABC_transporter-like_ATP-bd"/>
</dbReference>
<feature type="domain" description="ABC transporter" evidence="4">
    <location>
        <begin position="272"/>
        <end position="481"/>
    </location>
</feature>
<organism evidence="5 6">
    <name type="scientific">Cytobacillus depressus</name>
    <dbReference type="NCBI Taxonomy" id="1602942"/>
    <lineage>
        <taxon>Bacteria</taxon>
        <taxon>Bacillati</taxon>
        <taxon>Bacillota</taxon>
        <taxon>Bacilli</taxon>
        <taxon>Bacillales</taxon>
        <taxon>Bacillaceae</taxon>
        <taxon>Cytobacillus</taxon>
    </lineage>
</organism>
<evidence type="ECO:0000259" key="4">
    <source>
        <dbReference type="PROSITE" id="PS50893"/>
    </source>
</evidence>
<dbReference type="InterPro" id="IPR017871">
    <property type="entry name" value="ABC_transporter-like_CS"/>
</dbReference>
<dbReference type="Proteomes" id="UP000481030">
    <property type="component" value="Unassembled WGS sequence"/>
</dbReference>
<dbReference type="SMART" id="SM00382">
    <property type="entry name" value="AAA"/>
    <property type="match status" value="2"/>
</dbReference>
<dbReference type="PANTHER" id="PTHR42855:SF2">
    <property type="entry name" value="DRUG RESISTANCE ABC TRANSPORTER,ATP-BINDING PROTEIN"/>
    <property type="match status" value="1"/>
</dbReference>
<dbReference type="NCBIfam" id="NF000170">
    <property type="entry name" value="ABCF_Vga_all"/>
    <property type="match status" value="1"/>
</dbReference>
<dbReference type="CDD" id="cd03221">
    <property type="entry name" value="ABCF_EF-3"/>
    <property type="match status" value="2"/>
</dbReference>
<dbReference type="PANTHER" id="PTHR42855">
    <property type="entry name" value="ABC TRANSPORTER ATP-BINDING SUBUNIT"/>
    <property type="match status" value="1"/>
</dbReference>
<keyword evidence="6" id="KW-1185">Reference proteome</keyword>
<dbReference type="GO" id="GO:0016887">
    <property type="term" value="F:ATP hydrolysis activity"/>
    <property type="evidence" value="ECO:0007669"/>
    <property type="project" value="InterPro"/>
</dbReference>